<dbReference type="InterPro" id="IPR015590">
    <property type="entry name" value="Aldehyde_DH_dom"/>
</dbReference>
<dbReference type="InterPro" id="IPR016163">
    <property type="entry name" value="Ald_DH_C"/>
</dbReference>
<reference evidence="6 7" key="1">
    <citation type="journal article" date="2013" name="ISME J.">
        <title>Comparative genomics of pathogenic lineages of Vibrio nigripulchritudo identifies virulence-associated traits.</title>
        <authorList>
            <person name="Goudenege D."/>
            <person name="Labreuche Y."/>
            <person name="Krin E."/>
            <person name="Ansquer D."/>
            <person name="Mangenot S."/>
            <person name="Calteau A."/>
            <person name="Medigue C."/>
            <person name="Mazel D."/>
            <person name="Polz M.F."/>
            <person name="Le Roux F."/>
        </authorList>
    </citation>
    <scope>NUCLEOTIDE SEQUENCE [LARGE SCALE GENOMIC DNA]</scope>
    <source>
        <strain evidence="6 7">SOn1</strain>
    </source>
</reference>
<evidence type="ECO:0000259" key="5">
    <source>
        <dbReference type="Pfam" id="PF00171"/>
    </source>
</evidence>
<dbReference type="PROSITE" id="PS00070">
    <property type="entry name" value="ALDEHYDE_DEHYDR_CYS"/>
    <property type="match status" value="1"/>
</dbReference>
<evidence type="ECO:0000313" key="6">
    <source>
        <dbReference type="EMBL" id="CCO49586.1"/>
    </source>
</evidence>
<dbReference type="EMBL" id="CAOF01000179">
    <property type="protein sequence ID" value="CCO49586.1"/>
    <property type="molecule type" value="Genomic_DNA"/>
</dbReference>
<comment type="similarity">
    <text evidence="1 4">Belongs to the aldehyde dehydrogenase family.</text>
</comment>
<organism evidence="6 7">
    <name type="scientific">Vibrio nigripulchritudo SOn1</name>
    <dbReference type="NCBI Taxonomy" id="1238450"/>
    <lineage>
        <taxon>Bacteria</taxon>
        <taxon>Pseudomonadati</taxon>
        <taxon>Pseudomonadota</taxon>
        <taxon>Gammaproteobacteria</taxon>
        <taxon>Vibrionales</taxon>
        <taxon>Vibrionaceae</taxon>
        <taxon>Vibrio</taxon>
    </lineage>
</organism>
<feature type="active site" evidence="3">
    <location>
        <position position="253"/>
    </location>
</feature>
<dbReference type="Pfam" id="PF00171">
    <property type="entry name" value="Aldedh"/>
    <property type="match status" value="1"/>
</dbReference>
<evidence type="ECO:0000256" key="1">
    <source>
        <dbReference type="ARBA" id="ARBA00009986"/>
    </source>
</evidence>
<sequence length="494" mass="53670">MTTEFPSGELYFEGRWQKGSGAEIVSTFPADGSKNIRFCGASAEDGIRAIEAAKKALAEPYWRDMLPFQRAKYLYRIAELIERNTKRISYLQTRDTGKTLKETSALATSAANTFRYFAAILETMDEALTNQRNHNLLTYSMHEPMGVIAAITPWNSPIASDAQKVAPALAAGNAVILKPASWTPMVSLELARIIEESGIPAGLFSVLPGAGSEVGNVLVNHPDVAKVSFTGGTETGIQLAKQAAEKLMPVSLELGGKSPSIVFDDCNQKVAVAGILYGIFSSSGQSCIAGSRVFVQRSIYEEFVEKLVSATRALCVGHPYEARTQLGPLVDIKHRDSVEHYVALAREEGGEILCGGERPKGAEFEDGAYYLPTIIGGLNNTARVCQEEIFGPVMVVMPFDDENDVIEKSNDSVFGLACGIWSKDVGKCWRIAKAIRAGTVWINTYKQFSISTPFGGQKQSGVGREKGKEGIFAYMQQKAVYQDISGHPLPWANV</sequence>
<accession>A0AAV2VYV2</accession>
<dbReference type="InterPro" id="IPR029510">
    <property type="entry name" value="Ald_DH_CS_GLU"/>
</dbReference>
<feature type="domain" description="Aldehyde dehydrogenase" evidence="5">
    <location>
        <begin position="16"/>
        <end position="480"/>
    </location>
</feature>
<dbReference type="Proteomes" id="UP000018211">
    <property type="component" value="Unassembled WGS sequence"/>
</dbReference>
<dbReference type="FunFam" id="3.40.605.10:FF:000007">
    <property type="entry name" value="NAD/NADP-dependent betaine aldehyde dehydrogenase"/>
    <property type="match status" value="1"/>
</dbReference>
<dbReference type="CDD" id="cd07114">
    <property type="entry name" value="ALDH_DhaS"/>
    <property type="match status" value="1"/>
</dbReference>
<dbReference type="InterPro" id="IPR016160">
    <property type="entry name" value="Ald_DH_CS_CYS"/>
</dbReference>
<comment type="caution">
    <text evidence="6">The sequence shown here is derived from an EMBL/GenBank/DDBJ whole genome shotgun (WGS) entry which is preliminary data.</text>
</comment>
<dbReference type="PROSITE" id="PS00687">
    <property type="entry name" value="ALDEHYDE_DEHYDR_GLU"/>
    <property type="match status" value="1"/>
</dbReference>
<dbReference type="AlphaFoldDB" id="A0AAV2VYV2"/>
<dbReference type="InterPro" id="IPR016161">
    <property type="entry name" value="Ald_DH/histidinol_DH"/>
</dbReference>
<evidence type="ECO:0000256" key="4">
    <source>
        <dbReference type="RuleBase" id="RU003345"/>
    </source>
</evidence>
<dbReference type="GO" id="GO:0016620">
    <property type="term" value="F:oxidoreductase activity, acting on the aldehyde or oxo group of donors, NAD or NADP as acceptor"/>
    <property type="evidence" value="ECO:0007669"/>
    <property type="project" value="InterPro"/>
</dbReference>
<evidence type="ECO:0000256" key="2">
    <source>
        <dbReference type="ARBA" id="ARBA00023002"/>
    </source>
</evidence>
<dbReference type="Gene3D" id="3.40.605.10">
    <property type="entry name" value="Aldehyde Dehydrogenase, Chain A, domain 1"/>
    <property type="match status" value="1"/>
</dbReference>
<proteinExistence type="inferred from homology"/>
<evidence type="ECO:0000313" key="7">
    <source>
        <dbReference type="Proteomes" id="UP000018211"/>
    </source>
</evidence>
<dbReference type="Gene3D" id="3.40.309.10">
    <property type="entry name" value="Aldehyde Dehydrogenase, Chain A, domain 2"/>
    <property type="match status" value="1"/>
</dbReference>
<keyword evidence="2 4" id="KW-0560">Oxidoreductase</keyword>
<dbReference type="SUPFAM" id="SSF53720">
    <property type="entry name" value="ALDH-like"/>
    <property type="match status" value="1"/>
</dbReference>
<evidence type="ECO:0000256" key="3">
    <source>
        <dbReference type="PROSITE-ProRule" id="PRU10007"/>
    </source>
</evidence>
<dbReference type="InterPro" id="IPR016162">
    <property type="entry name" value="Ald_DH_N"/>
</dbReference>
<name>A0AAV2VYV2_9VIBR</name>
<dbReference type="PANTHER" id="PTHR11699">
    <property type="entry name" value="ALDEHYDE DEHYDROGENASE-RELATED"/>
    <property type="match status" value="1"/>
</dbReference>
<gene>
    <name evidence="6" type="ORF">VIBNISOn1_830147</name>
</gene>
<protein>
    <submittedName>
        <fullName evidence="6">Aldehyde dehydrogenase</fullName>
    </submittedName>
</protein>
<dbReference type="FunFam" id="3.40.309.10:FF:000012">
    <property type="entry name" value="Betaine aldehyde dehydrogenase"/>
    <property type="match status" value="1"/>
</dbReference>
<dbReference type="RefSeq" id="WP_022613655.1">
    <property type="nucleotide sequence ID" value="NZ_LK391965.1"/>
</dbReference>